<dbReference type="Proteomes" id="UP000198697">
    <property type="component" value="Unassembled WGS sequence"/>
</dbReference>
<dbReference type="OrthoDB" id="574262at2"/>
<gene>
    <name evidence="1" type="ORF">SAMN04487998_1843</name>
</gene>
<dbReference type="RefSeq" id="WP_092770638.1">
    <property type="nucleotide sequence ID" value="NZ_FOHS01000002.1"/>
</dbReference>
<dbReference type="EMBL" id="FOHS01000002">
    <property type="protein sequence ID" value="SET44527.1"/>
    <property type="molecule type" value="Genomic_DNA"/>
</dbReference>
<organism evidence="1 2">
    <name type="scientific">Hymenobacter actinosclerus</name>
    <dbReference type="NCBI Taxonomy" id="82805"/>
    <lineage>
        <taxon>Bacteria</taxon>
        <taxon>Pseudomonadati</taxon>
        <taxon>Bacteroidota</taxon>
        <taxon>Cytophagia</taxon>
        <taxon>Cytophagales</taxon>
        <taxon>Hymenobacteraceae</taxon>
        <taxon>Hymenobacter</taxon>
    </lineage>
</organism>
<accession>A0A1I0EGU8</accession>
<dbReference type="STRING" id="82805.SAMN04487998_1843"/>
<sequence length="75" mass="8300">MQTITLSAHFDGQQIQLDEPFELEPGSQLWITVVPAQTAEHWDAQINDDIAAGKLDALADEALQEVRAGRTTARR</sequence>
<name>A0A1I0EGU8_9BACT</name>
<evidence type="ECO:0000313" key="2">
    <source>
        <dbReference type="Proteomes" id="UP000198697"/>
    </source>
</evidence>
<keyword evidence="2" id="KW-1185">Reference proteome</keyword>
<reference evidence="2" key="1">
    <citation type="submission" date="2016-10" db="EMBL/GenBank/DDBJ databases">
        <authorList>
            <person name="Varghese N."/>
            <person name="Submissions S."/>
        </authorList>
    </citation>
    <scope>NUCLEOTIDE SEQUENCE [LARGE SCALE GENOMIC DNA]</scope>
    <source>
        <strain evidence="2">DSM 15310</strain>
    </source>
</reference>
<evidence type="ECO:0000313" key="1">
    <source>
        <dbReference type="EMBL" id="SET44527.1"/>
    </source>
</evidence>
<dbReference type="AlphaFoldDB" id="A0A1I0EGU8"/>
<proteinExistence type="predicted"/>
<protein>
    <submittedName>
        <fullName evidence="1">Uncharacterized protein</fullName>
    </submittedName>
</protein>